<evidence type="ECO:0000313" key="3">
    <source>
        <dbReference type="EMBL" id="WUQ88097.1"/>
    </source>
</evidence>
<dbReference type="Proteomes" id="UP001432222">
    <property type="component" value="Chromosome"/>
</dbReference>
<dbReference type="InterPro" id="IPR051911">
    <property type="entry name" value="SDR_oxidoreductase"/>
</dbReference>
<accession>A0ABZ1UDP9</accession>
<dbReference type="InterPro" id="IPR002347">
    <property type="entry name" value="SDR_fam"/>
</dbReference>
<dbReference type="PANTHER" id="PTHR43976">
    <property type="entry name" value="SHORT CHAIN DEHYDROGENASE"/>
    <property type="match status" value="1"/>
</dbReference>
<keyword evidence="2" id="KW-0560">Oxidoreductase</keyword>
<keyword evidence="4" id="KW-1185">Reference proteome</keyword>
<dbReference type="Pfam" id="PF00106">
    <property type="entry name" value="adh_short"/>
    <property type="match status" value="1"/>
</dbReference>
<comment type="similarity">
    <text evidence="1">Belongs to the short-chain dehydrogenases/reductases (SDR) family.</text>
</comment>
<dbReference type="EMBL" id="CP108110">
    <property type="protein sequence ID" value="WUQ88097.1"/>
    <property type="molecule type" value="Genomic_DNA"/>
</dbReference>
<name>A0ABZ1UDP9_9ACTN</name>
<gene>
    <name evidence="3" type="ORF">OHA16_36995</name>
</gene>
<proteinExistence type="inferred from homology"/>
<reference evidence="3" key="1">
    <citation type="submission" date="2022-10" db="EMBL/GenBank/DDBJ databases">
        <title>The complete genomes of actinobacterial strains from the NBC collection.</title>
        <authorList>
            <person name="Joergensen T.S."/>
            <person name="Alvarez Arevalo M."/>
            <person name="Sterndorff E.B."/>
            <person name="Faurdal D."/>
            <person name="Vuksanovic O."/>
            <person name="Mourched A.-S."/>
            <person name="Charusanti P."/>
            <person name="Shaw S."/>
            <person name="Blin K."/>
            <person name="Weber T."/>
        </authorList>
    </citation>
    <scope>NUCLEOTIDE SEQUENCE</scope>
    <source>
        <strain evidence="3">NBC_00222</strain>
    </source>
</reference>
<evidence type="ECO:0000256" key="2">
    <source>
        <dbReference type="ARBA" id="ARBA00023002"/>
    </source>
</evidence>
<dbReference type="InterPro" id="IPR036291">
    <property type="entry name" value="NAD(P)-bd_dom_sf"/>
</dbReference>
<dbReference type="RefSeq" id="WP_328958648.1">
    <property type="nucleotide sequence ID" value="NZ_CP108110.1"/>
</dbReference>
<dbReference type="PRINTS" id="PR00081">
    <property type="entry name" value="GDHRDH"/>
</dbReference>
<evidence type="ECO:0000256" key="1">
    <source>
        <dbReference type="ARBA" id="ARBA00006484"/>
    </source>
</evidence>
<organism evidence="3 4">
    <name type="scientific">Kitasatospora purpeofusca</name>
    <dbReference type="NCBI Taxonomy" id="67352"/>
    <lineage>
        <taxon>Bacteria</taxon>
        <taxon>Bacillati</taxon>
        <taxon>Actinomycetota</taxon>
        <taxon>Actinomycetes</taxon>
        <taxon>Kitasatosporales</taxon>
        <taxon>Streptomycetaceae</taxon>
        <taxon>Kitasatospora</taxon>
    </lineage>
</organism>
<dbReference type="PANTHER" id="PTHR43976:SF16">
    <property type="entry name" value="SHORT-CHAIN DEHYDROGENASE_REDUCTASE FAMILY PROTEIN"/>
    <property type="match status" value="1"/>
</dbReference>
<dbReference type="SUPFAM" id="SSF51735">
    <property type="entry name" value="NAD(P)-binding Rossmann-fold domains"/>
    <property type="match status" value="1"/>
</dbReference>
<evidence type="ECO:0000313" key="4">
    <source>
        <dbReference type="Proteomes" id="UP001432222"/>
    </source>
</evidence>
<sequence length="188" mass="20394">MTRRWLVTGCSTGLGRALAGAAAEAGDRVLATARRVETLDGLVRDHPGRVLALPLDVRDPEQCEQAVATMLKRFGGVDVLVNNAGNGVFGTVEEVGDHELRDQLETLVVGPRGPSSNPRRPPEGRAVRRWGACIARRRREPLRWGHLPAEGWGPLATDDNAARRVPRRRTAGGGLKTDPNASRGWCCR</sequence>
<protein>
    <submittedName>
        <fullName evidence="3">SDR family NAD(P)-dependent oxidoreductase</fullName>
    </submittedName>
</protein>
<dbReference type="Gene3D" id="3.40.50.720">
    <property type="entry name" value="NAD(P)-binding Rossmann-like Domain"/>
    <property type="match status" value="1"/>
</dbReference>